<evidence type="ECO:0000313" key="4">
    <source>
        <dbReference type="EMBL" id="MCQ1529388.1"/>
    </source>
</evidence>
<evidence type="ECO:0000256" key="2">
    <source>
        <dbReference type="ARBA" id="ARBA00022643"/>
    </source>
</evidence>
<dbReference type="Gene3D" id="3.40.50.360">
    <property type="match status" value="1"/>
</dbReference>
<dbReference type="SUPFAM" id="SSF52218">
    <property type="entry name" value="Flavoproteins"/>
    <property type="match status" value="1"/>
</dbReference>
<protein>
    <submittedName>
        <fullName evidence="4">Flavodoxin family protein</fullName>
    </submittedName>
</protein>
<dbReference type="Pfam" id="PF03358">
    <property type="entry name" value="FMN_red"/>
    <property type="match status" value="1"/>
</dbReference>
<dbReference type="InterPro" id="IPR005025">
    <property type="entry name" value="FMN_Rdtase-like_dom"/>
</dbReference>
<dbReference type="InterPro" id="IPR029039">
    <property type="entry name" value="Flavoprotein-like_sf"/>
</dbReference>
<feature type="domain" description="NADPH-dependent FMN reductase-like" evidence="3">
    <location>
        <begin position="5"/>
        <end position="112"/>
    </location>
</feature>
<keyword evidence="2" id="KW-0288">FMN</keyword>
<dbReference type="EMBL" id="JAJEKE010000005">
    <property type="protein sequence ID" value="MCQ1529388.1"/>
    <property type="molecule type" value="Genomic_DNA"/>
</dbReference>
<dbReference type="Proteomes" id="UP001651880">
    <property type="component" value="Unassembled WGS sequence"/>
</dbReference>
<evidence type="ECO:0000259" key="3">
    <source>
        <dbReference type="Pfam" id="PF03358"/>
    </source>
</evidence>
<dbReference type="InterPro" id="IPR051796">
    <property type="entry name" value="ISF_SsuE-like"/>
</dbReference>
<sequence length="248" mass="27250">MKQLNVLGICGSTRKGNSEYLLDQAIQSANEAAPDVVKCTNYSVRGKKFGPCIACGKCGENSGECIIKDDFQQLRDLWIDADVIIYSVPVYHMGMPGQLKCFIDRLGNSTFGRYKGLYEPGFEKLPKLLKVVGSIAQGVHICSGQEHTLTDLINHALLMQCIPVAGDMWQSYIGGGGWTSNDVDRNALKKQIDANQYDAQVAVQSAKDVGRRAVEIALMLRNGAAAMENELKKDASYKPFLDRVEDHS</sequence>
<proteinExistence type="predicted"/>
<dbReference type="PANTHER" id="PTHR43278">
    <property type="entry name" value="NAD(P)H-DEPENDENT FMN-CONTAINING OXIDOREDUCTASE YWQN-RELATED"/>
    <property type="match status" value="1"/>
</dbReference>
<name>A0ABT1NDQ3_9FIRM</name>
<accession>A0ABT1NDQ3</accession>
<comment type="caution">
    <text evidence="4">The sequence shown here is derived from an EMBL/GenBank/DDBJ whole genome shotgun (WGS) entry which is preliminary data.</text>
</comment>
<organism evidence="4 5">
    <name type="scientific">Lutispora saccharofermentans</name>
    <dbReference type="NCBI Taxonomy" id="3024236"/>
    <lineage>
        <taxon>Bacteria</taxon>
        <taxon>Bacillati</taxon>
        <taxon>Bacillota</taxon>
        <taxon>Clostridia</taxon>
        <taxon>Lutisporales</taxon>
        <taxon>Lutisporaceae</taxon>
        <taxon>Lutispora</taxon>
    </lineage>
</organism>
<keyword evidence="5" id="KW-1185">Reference proteome</keyword>
<reference evidence="4 5" key="1">
    <citation type="submission" date="2021-10" db="EMBL/GenBank/DDBJ databases">
        <title>Lutispora strain m25 sp. nov., a thermophilic, non-spore-forming bacterium isolated from a lab-scale methanogenic bioreactor digesting anaerobic sludge.</title>
        <authorList>
            <person name="El Houari A."/>
            <person name="Mcdonald J."/>
        </authorList>
    </citation>
    <scope>NUCLEOTIDE SEQUENCE [LARGE SCALE GENOMIC DNA]</scope>
    <source>
        <strain evidence="5">m25</strain>
    </source>
</reference>
<dbReference type="PANTHER" id="PTHR43278:SF1">
    <property type="entry name" value="IRON-SULFUR FLAVOPROTEIN MJ1083"/>
    <property type="match status" value="1"/>
</dbReference>
<dbReference type="RefSeq" id="WP_255226908.1">
    <property type="nucleotide sequence ID" value="NZ_JAJEKE010000005.1"/>
</dbReference>
<keyword evidence="1" id="KW-0285">Flavoprotein</keyword>
<gene>
    <name evidence="4" type="ORF">LJD61_07455</name>
</gene>
<evidence type="ECO:0000256" key="1">
    <source>
        <dbReference type="ARBA" id="ARBA00022630"/>
    </source>
</evidence>
<evidence type="ECO:0000313" key="5">
    <source>
        <dbReference type="Proteomes" id="UP001651880"/>
    </source>
</evidence>